<protein>
    <submittedName>
        <fullName evidence="2">Uncharacterized protein</fullName>
    </submittedName>
</protein>
<evidence type="ECO:0000313" key="1">
    <source>
        <dbReference type="EMBL" id="WKW12460.1"/>
    </source>
</evidence>
<evidence type="ECO:0000313" key="2">
    <source>
        <dbReference type="EMBL" id="WKW15367.1"/>
    </source>
</evidence>
<dbReference type="EMBL" id="CP130613">
    <property type="protein sequence ID" value="WKW15367.1"/>
    <property type="molecule type" value="Genomic_DNA"/>
</dbReference>
<reference evidence="2" key="1">
    <citation type="submission" date="2023-07" db="EMBL/GenBank/DDBJ databases">
        <authorList>
            <person name="Haufschild T."/>
            <person name="Kallscheuer N."/>
            <person name="Hammer J."/>
            <person name="Kohn T."/>
            <person name="Kabuu M."/>
            <person name="Jogler M."/>
            <person name="Wohfarth N."/>
            <person name="Heuer A."/>
            <person name="Rohde M."/>
            <person name="van Teeseling M.C.F."/>
            <person name="Jogler C."/>
        </authorList>
    </citation>
    <scope>NUCLEOTIDE SEQUENCE</scope>
    <source>
        <strain evidence="1">Strain 138</strain>
        <strain evidence="2">Strain 318</strain>
    </source>
</reference>
<dbReference type="RefSeq" id="WP_367885338.1">
    <property type="nucleotide sequence ID" value="NZ_CP130612.1"/>
</dbReference>
<accession>A0AA49JUQ2</accession>
<evidence type="ECO:0000313" key="3">
    <source>
        <dbReference type="Proteomes" id="UP001229955"/>
    </source>
</evidence>
<proteinExistence type="predicted"/>
<dbReference type="AlphaFoldDB" id="A0AA49K084"/>
<organism evidence="2 3">
    <name type="scientific">Pseudogemmatithrix spongiicola</name>
    <dbReference type="NCBI Taxonomy" id="3062599"/>
    <lineage>
        <taxon>Bacteria</taxon>
        <taxon>Pseudomonadati</taxon>
        <taxon>Gemmatimonadota</taxon>
        <taxon>Gemmatimonadia</taxon>
        <taxon>Gemmatimonadales</taxon>
        <taxon>Gemmatimonadaceae</taxon>
        <taxon>Pseudogemmatithrix</taxon>
    </lineage>
</organism>
<dbReference type="Gene3D" id="2.40.160.130">
    <property type="entry name" value="Capsule assembly protein Wzi"/>
    <property type="match status" value="1"/>
</dbReference>
<gene>
    <name evidence="1" type="ORF">Strain138_001753</name>
    <name evidence="2" type="ORF">Strain318_001752</name>
</gene>
<dbReference type="EMBL" id="CP130612">
    <property type="protein sequence ID" value="WKW12460.1"/>
    <property type="molecule type" value="Genomic_DNA"/>
</dbReference>
<sequence length="139" mass="15263">MAPTCAWGIARGAPRTAFYQHHIVRQGYTQRGQVLGAGIGPGSSQVSLELARVAGWGRAGVTLQRTVYDNDRFYATQSGGSAFQRQEAEPALLADALLFRGPWELGGSLAIAKLYNKYYVLKADETNVQLGVTARYRWR</sequence>
<dbReference type="KEGG" id="pspc:Strain318_001752"/>
<keyword evidence="3" id="KW-1185">Reference proteome</keyword>
<dbReference type="Proteomes" id="UP001229955">
    <property type="component" value="Chromosome"/>
</dbReference>
<name>A0AA49K084_9BACT</name>
<dbReference type="InterPro" id="IPR038636">
    <property type="entry name" value="Wzi_sf"/>
</dbReference>
<accession>A0AA49K084</accession>